<sequence>MHDDLLICNGVVIQARLGVMTASPYLTNTSVGTAISNIHTWWCASFLFSRVLIERFGGLNFSVGDVVTGACFVSELLGGCREGENLQNLSLVLMKVKISSVATDFPATPSFWNNDFAKDVALTSKNSDSVSPKLVNNAWSSRSFSKNPILVKR</sequence>
<name>A0AAV4T8S3_CAEEX</name>
<gene>
    <name evidence="1" type="ORF">CEXT_388651</name>
</gene>
<evidence type="ECO:0000313" key="2">
    <source>
        <dbReference type="Proteomes" id="UP001054945"/>
    </source>
</evidence>
<keyword evidence="2" id="KW-1185">Reference proteome</keyword>
<dbReference type="AlphaFoldDB" id="A0AAV4T8S3"/>
<dbReference type="Proteomes" id="UP001054945">
    <property type="component" value="Unassembled WGS sequence"/>
</dbReference>
<dbReference type="EMBL" id="BPLR01010881">
    <property type="protein sequence ID" value="GIY42660.1"/>
    <property type="molecule type" value="Genomic_DNA"/>
</dbReference>
<accession>A0AAV4T8S3</accession>
<organism evidence="1 2">
    <name type="scientific">Caerostris extrusa</name>
    <name type="common">Bark spider</name>
    <name type="synonym">Caerostris bankana</name>
    <dbReference type="NCBI Taxonomy" id="172846"/>
    <lineage>
        <taxon>Eukaryota</taxon>
        <taxon>Metazoa</taxon>
        <taxon>Ecdysozoa</taxon>
        <taxon>Arthropoda</taxon>
        <taxon>Chelicerata</taxon>
        <taxon>Arachnida</taxon>
        <taxon>Araneae</taxon>
        <taxon>Araneomorphae</taxon>
        <taxon>Entelegynae</taxon>
        <taxon>Araneoidea</taxon>
        <taxon>Araneidae</taxon>
        <taxon>Caerostris</taxon>
    </lineage>
</organism>
<comment type="caution">
    <text evidence="1">The sequence shown here is derived from an EMBL/GenBank/DDBJ whole genome shotgun (WGS) entry which is preliminary data.</text>
</comment>
<reference evidence="1 2" key="1">
    <citation type="submission" date="2021-06" db="EMBL/GenBank/DDBJ databases">
        <title>Caerostris extrusa draft genome.</title>
        <authorList>
            <person name="Kono N."/>
            <person name="Arakawa K."/>
        </authorList>
    </citation>
    <scope>NUCLEOTIDE SEQUENCE [LARGE SCALE GENOMIC DNA]</scope>
</reference>
<proteinExistence type="predicted"/>
<evidence type="ECO:0000313" key="1">
    <source>
        <dbReference type="EMBL" id="GIY42660.1"/>
    </source>
</evidence>
<protein>
    <submittedName>
        <fullName evidence="1">Uncharacterized protein</fullName>
    </submittedName>
</protein>